<comment type="subcellular location">
    <subcellularLocation>
        <location evidence="2">Plastid</location>
        <location evidence="2">Chloroplast membrane</location>
        <topology evidence="2">Multi-pass membrane protein</topology>
    </subcellularLocation>
</comment>
<dbReference type="Gene3D" id="1.10.287.130">
    <property type="match status" value="1"/>
</dbReference>
<dbReference type="InterPro" id="IPR035965">
    <property type="entry name" value="PAS-like_dom_sf"/>
</dbReference>
<dbReference type="Gene3D" id="6.10.340.10">
    <property type="match status" value="1"/>
</dbReference>
<evidence type="ECO:0000256" key="7">
    <source>
        <dbReference type="ARBA" id="ARBA00023012"/>
    </source>
</evidence>
<dbReference type="InterPro" id="IPR036097">
    <property type="entry name" value="HisK_dim/P_sf"/>
</dbReference>
<dbReference type="FunFam" id="1.10.287.130:FF:000001">
    <property type="entry name" value="Two-component sensor histidine kinase"/>
    <property type="match status" value="1"/>
</dbReference>
<protein>
    <recommendedName>
        <fullName evidence="8">Uncharacterized sensor-like histidine kinase ycf26</fullName>
        <ecNumber evidence="3">2.7.13.3</ecNumber>
    </recommendedName>
</protein>
<keyword evidence="6" id="KW-0418">Kinase</keyword>
<dbReference type="PROSITE" id="PS50885">
    <property type="entry name" value="HAMP"/>
    <property type="match status" value="1"/>
</dbReference>
<evidence type="ECO:0000313" key="12">
    <source>
        <dbReference type="EMBL" id="QCI05594.1"/>
    </source>
</evidence>
<name>A0A4D6WP24_9FLOR</name>
<keyword evidence="5" id="KW-0808">Transferase</keyword>
<feature type="domain" description="Histidine kinase" evidence="10">
    <location>
        <begin position="399"/>
        <end position="632"/>
    </location>
</feature>
<evidence type="ECO:0000256" key="9">
    <source>
        <dbReference type="SAM" id="Phobius"/>
    </source>
</evidence>
<dbReference type="InterPro" id="IPR005467">
    <property type="entry name" value="His_kinase_dom"/>
</dbReference>
<dbReference type="SMART" id="SM00388">
    <property type="entry name" value="HisKA"/>
    <property type="match status" value="1"/>
</dbReference>
<dbReference type="SMART" id="SM00387">
    <property type="entry name" value="HATPase_c"/>
    <property type="match status" value="1"/>
</dbReference>
<evidence type="ECO:0000256" key="6">
    <source>
        <dbReference type="ARBA" id="ARBA00022777"/>
    </source>
</evidence>
<evidence type="ECO:0000256" key="2">
    <source>
        <dbReference type="ARBA" id="ARBA00004508"/>
    </source>
</evidence>
<feature type="transmembrane region" description="Helical" evidence="9">
    <location>
        <begin position="177"/>
        <end position="200"/>
    </location>
</feature>
<dbReference type="PANTHER" id="PTHR43711">
    <property type="entry name" value="TWO-COMPONENT HISTIDINE KINASE"/>
    <property type="match status" value="1"/>
</dbReference>
<dbReference type="GO" id="GO:0031969">
    <property type="term" value="C:chloroplast membrane"/>
    <property type="evidence" value="ECO:0007669"/>
    <property type="project" value="UniProtKB-SubCell"/>
</dbReference>
<keyword evidence="7" id="KW-0902">Two-component regulatory system</keyword>
<reference evidence="12" key="2">
    <citation type="submission" date="2019-04" db="EMBL/GenBank/DDBJ databases">
        <authorList>
            <person name="Pasella M."/>
        </authorList>
    </citation>
    <scope>NUCLEOTIDE SEQUENCE</scope>
    <source>
        <strain evidence="12">PD2928_3</strain>
    </source>
</reference>
<dbReference type="InterPro" id="IPR003594">
    <property type="entry name" value="HATPase_dom"/>
</dbReference>
<keyword evidence="9" id="KW-1133">Transmembrane helix</keyword>
<dbReference type="InterPro" id="IPR036890">
    <property type="entry name" value="HATPase_C_sf"/>
</dbReference>
<dbReference type="InterPro" id="IPR000014">
    <property type="entry name" value="PAS"/>
</dbReference>
<dbReference type="InterPro" id="IPR003660">
    <property type="entry name" value="HAMP_dom"/>
</dbReference>
<feature type="domain" description="HAMP" evidence="11">
    <location>
        <begin position="203"/>
        <end position="255"/>
    </location>
</feature>
<dbReference type="PRINTS" id="PR00344">
    <property type="entry name" value="BCTRLSENSOR"/>
</dbReference>
<evidence type="ECO:0000259" key="11">
    <source>
        <dbReference type="PROSITE" id="PS50885"/>
    </source>
</evidence>
<evidence type="ECO:0000256" key="4">
    <source>
        <dbReference type="ARBA" id="ARBA00022553"/>
    </source>
</evidence>
<dbReference type="InterPro" id="IPR050736">
    <property type="entry name" value="Sensor_HK_Regulatory"/>
</dbReference>
<evidence type="ECO:0000256" key="5">
    <source>
        <dbReference type="ARBA" id="ARBA00022679"/>
    </source>
</evidence>
<keyword evidence="12" id="KW-0934">Plastid</keyword>
<dbReference type="AlphaFoldDB" id="A0A4D6WP24"/>
<dbReference type="SUPFAM" id="SSF47384">
    <property type="entry name" value="Homodimeric domain of signal transducing histidine kinase"/>
    <property type="match status" value="1"/>
</dbReference>
<dbReference type="PROSITE" id="PS50109">
    <property type="entry name" value="HIS_KIN"/>
    <property type="match status" value="1"/>
</dbReference>
<dbReference type="SMART" id="SM00091">
    <property type="entry name" value="PAS"/>
    <property type="match status" value="1"/>
</dbReference>
<evidence type="ECO:0000259" key="10">
    <source>
        <dbReference type="PROSITE" id="PS50109"/>
    </source>
</evidence>
<reference evidence="12" key="1">
    <citation type="journal article" date="2019" name="Mol. Phylogenet. Evol.">
        <title>Morphological evolution and classification of the red algal order Ceramiales inferred using plastid phylogenomics.</title>
        <authorList>
            <person name="Diaz-Tapia P."/>
            <person name="Pasella M.M."/>
            <person name="Verbruggen H."/>
            <person name="Maggs C.A."/>
        </authorList>
    </citation>
    <scope>NUCLEOTIDE SEQUENCE</scope>
    <source>
        <strain evidence="12">PD2928_3</strain>
    </source>
</reference>
<dbReference type="SUPFAM" id="SSF55785">
    <property type="entry name" value="PYP-like sensor domain (PAS domain)"/>
    <property type="match status" value="1"/>
</dbReference>
<dbReference type="Gene3D" id="3.30.450.20">
    <property type="entry name" value="PAS domain"/>
    <property type="match status" value="1"/>
</dbReference>
<dbReference type="InterPro" id="IPR003661">
    <property type="entry name" value="HisK_dim/P_dom"/>
</dbReference>
<dbReference type="EMBL" id="MK814635">
    <property type="protein sequence ID" value="QCI05594.1"/>
    <property type="molecule type" value="Genomic_DNA"/>
</dbReference>
<organism evidence="12">
    <name type="scientific">Cryptopleura ramosa</name>
    <dbReference type="NCBI Taxonomy" id="131094"/>
    <lineage>
        <taxon>Eukaryota</taxon>
        <taxon>Rhodophyta</taxon>
        <taxon>Florideophyceae</taxon>
        <taxon>Rhodymeniophycidae</taxon>
        <taxon>Ceramiales</taxon>
        <taxon>Delesseriaceae</taxon>
        <taxon>Cryptopleura</taxon>
    </lineage>
</organism>
<dbReference type="Pfam" id="PF00512">
    <property type="entry name" value="HisKA"/>
    <property type="match status" value="1"/>
</dbReference>
<dbReference type="PANTHER" id="PTHR43711:SF13">
    <property type="entry name" value="DRUG SENSORY PROTEIN A"/>
    <property type="match status" value="1"/>
</dbReference>
<accession>A0A4D6WP24</accession>
<geneLocation type="plastid" evidence="12"/>
<evidence type="ECO:0000256" key="1">
    <source>
        <dbReference type="ARBA" id="ARBA00000085"/>
    </source>
</evidence>
<dbReference type="SUPFAM" id="SSF55874">
    <property type="entry name" value="ATPase domain of HSP90 chaperone/DNA topoisomerase II/histidine kinase"/>
    <property type="match status" value="1"/>
</dbReference>
<evidence type="ECO:0000256" key="8">
    <source>
        <dbReference type="ARBA" id="ARBA00069102"/>
    </source>
</evidence>
<dbReference type="Gene3D" id="3.30.565.10">
    <property type="entry name" value="Histidine kinase-like ATPase, C-terminal domain"/>
    <property type="match status" value="1"/>
</dbReference>
<sequence length="633" mass="72582">MFTQWWSNIQIKTRFIVLITLITSLIITGLIFWSLTFVQKNSILINNRLYKDLGTVFVSQILDNIEFHNDQKIVNILEKIYLKTASIKYIMFCRVDGSLLLSLPAYSNQINACLALDSPLITAKSQDFLFNTLLVKYQYLLRDNIIQIIVPLIKHGNKFGSVNLGINLNIYNSLSAYFIYQVSIFIFVCIWLIVIMAFIFNSLTIMEPTKKLLFAIQNISLGKFHQRIQLMFDNEFNELILSFNDMAERLEYYEKKNIEKLTLEKNKWESILSTITDGAILVDAELRLLFVNQIAIKTFDWINLDITGKAIVNYLPLHVSRALLPIFNSLVKFNCFDNLINQTEEVCIHINYNSNKIFRFLLTPILDKNNKVLLGIAITIQDISREIQLNDAKNIFIGNVSHELRTPLCNIGSFLETLLDYNNSLNVTQKKYFLTIANNETKRLACLVNDILDLSRLESEFDYSFIKVDLVQILCGVAKTSQLIAEKNYIKLLVEIDPFVQFVFGNESLLFQVISNLVSNSIKFTSQYGYIVLRAYLLISLSVSTASNDVSFTSIDIIRVEIVDEGIGIDKRDQKVIFDRFVRVEEDVHTLQGTGLGLSIVKNILNKHNARLILTSNLSVGTSLCFDLFIINK</sequence>
<proteinExistence type="predicted"/>
<feature type="transmembrane region" description="Helical" evidence="9">
    <location>
        <begin position="15"/>
        <end position="38"/>
    </location>
</feature>
<dbReference type="InterPro" id="IPR004358">
    <property type="entry name" value="Sig_transdc_His_kin-like_C"/>
</dbReference>
<dbReference type="Pfam" id="PF02518">
    <property type="entry name" value="HATPase_c"/>
    <property type="match status" value="1"/>
</dbReference>
<gene>
    <name evidence="12" type="primary">dfr</name>
</gene>
<dbReference type="EC" id="2.7.13.3" evidence="3"/>
<keyword evidence="9" id="KW-0472">Membrane</keyword>
<comment type="catalytic activity">
    <reaction evidence="1">
        <text>ATP + protein L-histidine = ADP + protein N-phospho-L-histidine.</text>
        <dbReference type="EC" id="2.7.13.3"/>
    </reaction>
</comment>
<evidence type="ECO:0000256" key="3">
    <source>
        <dbReference type="ARBA" id="ARBA00012438"/>
    </source>
</evidence>
<keyword evidence="9" id="KW-0812">Transmembrane</keyword>
<keyword evidence="4" id="KW-0597">Phosphoprotein</keyword>
<dbReference type="CDD" id="cd06225">
    <property type="entry name" value="HAMP"/>
    <property type="match status" value="1"/>
</dbReference>
<dbReference type="GO" id="GO:0000155">
    <property type="term" value="F:phosphorelay sensor kinase activity"/>
    <property type="evidence" value="ECO:0007669"/>
    <property type="project" value="InterPro"/>
</dbReference>
<dbReference type="CDD" id="cd00082">
    <property type="entry name" value="HisKA"/>
    <property type="match status" value="1"/>
</dbReference>